<keyword evidence="4" id="KW-0052">Apoplast</keyword>
<proteinExistence type="inferred from homology"/>
<dbReference type="GO" id="GO:0009699">
    <property type="term" value="P:phenylpropanoid biosynthetic process"/>
    <property type="evidence" value="ECO:0007669"/>
    <property type="project" value="UniProtKB-ARBA"/>
</dbReference>
<comment type="function">
    <text evidence="4">Dirigent proteins impart stereoselectivity on the phenoxy radical-coupling reaction, yielding optically active lignans from two molecules of coniferyl alcohol in the biosynthesis of lignans, flavonolignans, and alkaloids and thus plays a central role in plant secondary metabolism.</text>
</comment>
<comment type="similarity">
    <text evidence="1 4">Belongs to the plant dirigent protein family.</text>
</comment>
<dbReference type="AlphaFoldDB" id="A0A9D4U8A4"/>
<sequence>MVWNPLLNNTDYFNSVYSAPPPNITFPNPTFFGVTSTFEDPLTIGPSNDSLQIGTAHGFYFFDSLRDFTLFHIFTANITEGDYLGTLDVFGQVREIDPIRYLTVIGGTGDFMLARGLATCTLIELYRGPPGAARWTLFFDLDLYY</sequence>
<comment type="subcellular location">
    <subcellularLocation>
        <location evidence="4">Secreted</location>
        <location evidence="4">Extracellular space</location>
        <location evidence="4">Apoplast</location>
    </subcellularLocation>
</comment>
<dbReference type="Pfam" id="PF03018">
    <property type="entry name" value="Dirigent"/>
    <property type="match status" value="1"/>
</dbReference>
<gene>
    <name evidence="5" type="ORF">GOP47_0021898</name>
</gene>
<dbReference type="Proteomes" id="UP000886520">
    <property type="component" value="Chromosome 21"/>
</dbReference>
<dbReference type="EMBL" id="JABFUD020000021">
    <property type="protein sequence ID" value="KAI5063351.1"/>
    <property type="molecule type" value="Genomic_DNA"/>
</dbReference>
<accession>A0A9D4U8A4</accession>
<comment type="subunit">
    <text evidence="2 4">Homodimer.</text>
</comment>
<dbReference type="PANTHER" id="PTHR21495">
    <property type="entry name" value="NUCLEOPORIN-RELATED"/>
    <property type="match status" value="1"/>
</dbReference>
<evidence type="ECO:0000256" key="4">
    <source>
        <dbReference type="RuleBase" id="RU363099"/>
    </source>
</evidence>
<protein>
    <recommendedName>
        <fullName evidence="4">Dirigent protein</fullName>
    </recommendedName>
</protein>
<evidence type="ECO:0000313" key="5">
    <source>
        <dbReference type="EMBL" id="KAI5063351.1"/>
    </source>
</evidence>
<organism evidence="5 6">
    <name type="scientific">Adiantum capillus-veneris</name>
    <name type="common">Maidenhair fern</name>
    <dbReference type="NCBI Taxonomy" id="13818"/>
    <lineage>
        <taxon>Eukaryota</taxon>
        <taxon>Viridiplantae</taxon>
        <taxon>Streptophyta</taxon>
        <taxon>Embryophyta</taxon>
        <taxon>Tracheophyta</taxon>
        <taxon>Polypodiopsida</taxon>
        <taxon>Polypodiidae</taxon>
        <taxon>Polypodiales</taxon>
        <taxon>Pteridineae</taxon>
        <taxon>Pteridaceae</taxon>
        <taxon>Vittarioideae</taxon>
        <taxon>Adiantum</taxon>
    </lineage>
</organism>
<dbReference type="GO" id="GO:0048046">
    <property type="term" value="C:apoplast"/>
    <property type="evidence" value="ECO:0007669"/>
    <property type="project" value="UniProtKB-SubCell"/>
</dbReference>
<evidence type="ECO:0000256" key="3">
    <source>
        <dbReference type="ARBA" id="ARBA00022525"/>
    </source>
</evidence>
<dbReference type="Gene3D" id="2.40.480.10">
    <property type="entry name" value="Allene oxide cyclase-like"/>
    <property type="match status" value="1"/>
</dbReference>
<keyword evidence="6" id="KW-1185">Reference proteome</keyword>
<dbReference type="InterPro" id="IPR004265">
    <property type="entry name" value="Dirigent"/>
</dbReference>
<evidence type="ECO:0000313" key="6">
    <source>
        <dbReference type="Proteomes" id="UP000886520"/>
    </source>
</evidence>
<keyword evidence="3 4" id="KW-0964">Secreted</keyword>
<name>A0A9D4U8A4_ADICA</name>
<comment type="caution">
    <text evidence="5">The sequence shown here is derived from an EMBL/GenBank/DDBJ whole genome shotgun (WGS) entry which is preliminary data.</text>
</comment>
<dbReference type="OrthoDB" id="674745at2759"/>
<evidence type="ECO:0000256" key="1">
    <source>
        <dbReference type="ARBA" id="ARBA00010746"/>
    </source>
</evidence>
<evidence type="ECO:0000256" key="2">
    <source>
        <dbReference type="ARBA" id="ARBA00011738"/>
    </source>
</evidence>
<dbReference type="InterPro" id="IPR044859">
    <property type="entry name" value="Allene_oxi_cyc_Dirigent"/>
</dbReference>
<reference evidence="5" key="1">
    <citation type="submission" date="2021-01" db="EMBL/GenBank/DDBJ databases">
        <title>Adiantum capillus-veneris genome.</title>
        <authorList>
            <person name="Fang Y."/>
            <person name="Liao Q."/>
        </authorList>
    </citation>
    <scope>NUCLEOTIDE SEQUENCE</scope>
    <source>
        <strain evidence="5">H3</strain>
        <tissue evidence="5">Leaf</tissue>
    </source>
</reference>